<dbReference type="InterPro" id="IPR001902">
    <property type="entry name" value="SLC26A/SulP_fam"/>
</dbReference>
<evidence type="ECO:0000313" key="7">
    <source>
        <dbReference type="EMBL" id="KAF7988716.1"/>
    </source>
</evidence>
<feature type="transmembrane region" description="Helical" evidence="5">
    <location>
        <begin position="421"/>
        <end position="438"/>
    </location>
</feature>
<dbReference type="OrthoDB" id="288203at2759"/>
<organism evidence="7 8">
    <name type="scientific">Aphidius gifuensis</name>
    <name type="common">Parasitoid wasp</name>
    <dbReference type="NCBI Taxonomy" id="684658"/>
    <lineage>
        <taxon>Eukaryota</taxon>
        <taxon>Metazoa</taxon>
        <taxon>Ecdysozoa</taxon>
        <taxon>Arthropoda</taxon>
        <taxon>Hexapoda</taxon>
        <taxon>Insecta</taxon>
        <taxon>Pterygota</taxon>
        <taxon>Neoptera</taxon>
        <taxon>Endopterygota</taxon>
        <taxon>Hymenoptera</taxon>
        <taxon>Apocrita</taxon>
        <taxon>Ichneumonoidea</taxon>
        <taxon>Braconidae</taxon>
        <taxon>Aphidiinae</taxon>
        <taxon>Aphidius</taxon>
    </lineage>
</organism>
<dbReference type="PANTHER" id="PTHR11814">
    <property type="entry name" value="SULFATE TRANSPORTER"/>
    <property type="match status" value="1"/>
</dbReference>
<dbReference type="SUPFAM" id="SSF52091">
    <property type="entry name" value="SpoIIaa-like"/>
    <property type="match status" value="1"/>
</dbReference>
<feature type="transmembrane region" description="Helical" evidence="5">
    <location>
        <begin position="396"/>
        <end position="414"/>
    </location>
</feature>
<dbReference type="GO" id="GO:0016020">
    <property type="term" value="C:membrane"/>
    <property type="evidence" value="ECO:0007669"/>
    <property type="project" value="UniProtKB-SubCell"/>
</dbReference>
<evidence type="ECO:0000313" key="8">
    <source>
        <dbReference type="Proteomes" id="UP000639338"/>
    </source>
</evidence>
<feature type="transmembrane region" description="Helical" evidence="5">
    <location>
        <begin position="242"/>
        <end position="259"/>
    </location>
</feature>
<dbReference type="InterPro" id="IPR011547">
    <property type="entry name" value="SLC26A/SulP_dom"/>
</dbReference>
<keyword evidence="2 5" id="KW-0812">Transmembrane</keyword>
<comment type="subcellular location">
    <subcellularLocation>
        <location evidence="1">Membrane</location>
        <topology evidence="1">Multi-pass membrane protein</topology>
    </subcellularLocation>
</comment>
<dbReference type="CDD" id="cd07042">
    <property type="entry name" value="STAS_SulP_like_sulfate_transporter"/>
    <property type="match status" value="1"/>
</dbReference>
<dbReference type="Gene3D" id="3.30.750.24">
    <property type="entry name" value="STAS domain"/>
    <property type="match status" value="1"/>
</dbReference>
<dbReference type="Pfam" id="PF00916">
    <property type="entry name" value="Sulfate_transp"/>
    <property type="match status" value="1"/>
</dbReference>
<protein>
    <recommendedName>
        <fullName evidence="6">STAS domain-containing protein</fullName>
    </recommendedName>
</protein>
<dbReference type="Proteomes" id="UP000639338">
    <property type="component" value="Unassembled WGS sequence"/>
</dbReference>
<dbReference type="GO" id="GO:0055085">
    <property type="term" value="P:transmembrane transport"/>
    <property type="evidence" value="ECO:0007669"/>
    <property type="project" value="InterPro"/>
</dbReference>
<name>A0A834XMH5_APHGI</name>
<dbReference type="InterPro" id="IPR002645">
    <property type="entry name" value="STAS_dom"/>
</dbReference>
<keyword evidence="8" id="KW-1185">Reference proteome</keyword>
<reference evidence="7 8" key="1">
    <citation type="submission" date="2020-08" db="EMBL/GenBank/DDBJ databases">
        <title>Aphidius gifuensis genome sequencing and assembly.</title>
        <authorList>
            <person name="Du Z."/>
        </authorList>
    </citation>
    <scope>NUCLEOTIDE SEQUENCE [LARGE SCALE GENOMIC DNA]</scope>
    <source>
        <strain evidence="7">YNYX2018</strain>
        <tissue evidence="7">Adults</tissue>
    </source>
</reference>
<keyword evidence="4 5" id="KW-0472">Membrane</keyword>
<dbReference type="EMBL" id="JACMRX010000005">
    <property type="protein sequence ID" value="KAF7988716.1"/>
    <property type="molecule type" value="Genomic_DNA"/>
</dbReference>
<feature type="transmembrane region" description="Helical" evidence="5">
    <location>
        <begin position="271"/>
        <end position="291"/>
    </location>
</feature>
<feature type="transmembrane region" description="Helical" evidence="5">
    <location>
        <begin position="361"/>
        <end position="384"/>
    </location>
</feature>
<proteinExistence type="predicted"/>
<keyword evidence="3 5" id="KW-1133">Transmembrane helix</keyword>
<feature type="transmembrane region" description="Helical" evidence="5">
    <location>
        <begin position="321"/>
        <end position="340"/>
    </location>
</feature>
<dbReference type="InterPro" id="IPR036513">
    <property type="entry name" value="STAS_dom_sf"/>
</dbReference>
<feature type="transmembrane region" description="Helical" evidence="5">
    <location>
        <begin position="89"/>
        <end position="113"/>
    </location>
</feature>
<feature type="transmembrane region" description="Helical" evidence="5">
    <location>
        <begin position="188"/>
        <end position="206"/>
    </location>
</feature>
<evidence type="ECO:0000256" key="4">
    <source>
        <dbReference type="ARBA" id="ARBA00023136"/>
    </source>
</evidence>
<dbReference type="PROSITE" id="PS50801">
    <property type="entry name" value="STAS"/>
    <property type="match status" value="1"/>
</dbReference>
<accession>A0A834XMH5</accession>
<comment type="caution">
    <text evidence="7">The sequence shown here is derived from an EMBL/GenBank/DDBJ whole genome shotgun (WGS) entry which is preliminary data.</text>
</comment>
<dbReference type="AlphaFoldDB" id="A0A834XMH5"/>
<feature type="transmembrane region" description="Helical" evidence="5">
    <location>
        <begin position="458"/>
        <end position="482"/>
    </location>
</feature>
<evidence type="ECO:0000259" key="6">
    <source>
        <dbReference type="PROSITE" id="PS50801"/>
    </source>
</evidence>
<feature type="transmembrane region" description="Helical" evidence="5">
    <location>
        <begin position="119"/>
        <end position="135"/>
    </location>
</feature>
<evidence type="ECO:0000256" key="3">
    <source>
        <dbReference type="ARBA" id="ARBA00022989"/>
    </source>
</evidence>
<evidence type="ECO:0000256" key="1">
    <source>
        <dbReference type="ARBA" id="ARBA00004141"/>
    </source>
</evidence>
<feature type="domain" description="STAS" evidence="6">
    <location>
        <begin position="511"/>
        <end position="648"/>
    </location>
</feature>
<evidence type="ECO:0000256" key="5">
    <source>
        <dbReference type="SAM" id="Phobius"/>
    </source>
</evidence>
<dbReference type="Pfam" id="PF01740">
    <property type="entry name" value="STAS"/>
    <property type="match status" value="1"/>
</dbReference>
<evidence type="ECO:0000256" key="2">
    <source>
        <dbReference type="ARBA" id="ARBA00022692"/>
    </source>
</evidence>
<gene>
    <name evidence="7" type="ORF">HCN44_001289</name>
</gene>
<sequence>METGCLLRNESNSHFDNFGDEMMNNREVMIRRPVFQQDDIDRVCNYNSPDKTLSESIKKKYDKFNINIFLKNLFPIFNWLPKYNWKKNLLGDVIAGFTVAIMNIPQGMAYAMLGNVPPIVGLYMAFYPVIVYMIFGTSRHNSMGTFAVVCMMTGKVVLKHNLNVDSHVNSTVDGVIGTSTNHDNSIQIATIVTFGVAIIQLAMYLLQLGVISSLLSDTLVSGFTTAAAVQTYYDVFNAIDDVNVTAMIISSITIVALIFNNEILKPRIGKLCAFPIPIEMIVVLMGIFVSAQMDLSDIYNVKTIGLIPVGLPDPTMPDLSLLPSLIVDCFVITMVSYTISMSMALIFSQKLNYEVDANQELLALGLGNLTGSFFSCMPFTASLSRSLIQQTVGGKTQLASLISCSIILFVLLWIGPCLQPLPRCVLASIIVVALKGMFLQIKDLKKYWRLSTADGCLWLVTFLSVIILDIEYGLLIGAVICFSRLIVLSIKPYTCKLGLVPGTDLYLDTNRYEKTVDVPGIQILHYCGGLNFATKIHFRKSIFKVTGVNPQKQLSRQLKDDTKKIKCDLNNQKYFRVLILDFSALTNIDAAGVSALHCLIDDYMKINISIYLAGCSVAVFETMRKCNATQRNEPFTLFPTVGDAINYAKYENIESVNVPVIVSSTIDTWTSSQDINYNDSNYISRL</sequence>